<dbReference type="CDD" id="cd19961">
    <property type="entry name" value="EcYidC-like_peri"/>
    <property type="match status" value="1"/>
</dbReference>
<evidence type="ECO:0000256" key="9">
    <source>
        <dbReference type="ARBA" id="ARBA00023136"/>
    </source>
</evidence>
<keyword evidence="6 13" id="KW-0812">Transmembrane</keyword>
<keyword evidence="18" id="KW-1185">Reference proteome</keyword>
<dbReference type="EMBL" id="SRIO01000005">
    <property type="protein sequence ID" value="TFZ83123.1"/>
    <property type="molecule type" value="Genomic_DNA"/>
</dbReference>
<dbReference type="PRINTS" id="PR01900">
    <property type="entry name" value="YIDCPROTEIN"/>
</dbReference>
<evidence type="ECO:0000256" key="11">
    <source>
        <dbReference type="ARBA" id="ARBA00033245"/>
    </source>
</evidence>
<comment type="function">
    <text evidence="13">Required for the insertion and/or proper folding and/or complex formation of integral membrane proteins into the membrane. Involved in integration of membrane proteins that insert both dependently and independently of the Sec translocase complex, as well as at least some lipoproteins. Aids folding of multispanning membrane proteins.</text>
</comment>
<feature type="region of interest" description="Disordered" evidence="14">
    <location>
        <begin position="52"/>
        <end position="73"/>
    </location>
</feature>
<evidence type="ECO:0000256" key="3">
    <source>
        <dbReference type="ARBA" id="ARBA00015325"/>
    </source>
</evidence>
<evidence type="ECO:0000256" key="7">
    <source>
        <dbReference type="ARBA" id="ARBA00022927"/>
    </source>
</evidence>
<dbReference type="GO" id="GO:0005886">
    <property type="term" value="C:plasma membrane"/>
    <property type="evidence" value="ECO:0007669"/>
    <property type="project" value="UniProtKB-SubCell"/>
</dbReference>
<keyword evidence="7 13" id="KW-0653">Protein transport</keyword>
<accession>A0A4Z0FBE7</accession>
<evidence type="ECO:0000256" key="4">
    <source>
        <dbReference type="ARBA" id="ARBA00022448"/>
    </source>
</evidence>
<evidence type="ECO:0000259" key="16">
    <source>
        <dbReference type="Pfam" id="PF14849"/>
    </source>
</evidence>
<dbReference type="PANTHER" id="PTHR12428:SF65">
    <property type="entry name" value="CYTOCHROME C OXIDASE ASSEMBLY PROTEIN COX18, MITOCHONDRIAL"/>
    <property type="match status" value="1"/>
</dbReference>
<dbReference type="NCBIfam" id="NF002353">
    <property type="entry name" value="PRK01318.1-4"/>
    <property type="match status" value="1"/>
</dbReference>
<dbReference type="Pfam" id="PF02096">
    <property type="entry name" value="60KD_IMP"/>
    <property type="match status" value="1"/>
</dbReference>
<evidence type="ECO:0000256" key="10">
    <source>
        <dbReference type="ARBA" id="ARBA00023186"/>
    </source>
</evidence>
<gene>
    <name evidence="13 17" type="primary">yidC</name>
    <name evidence="17" type="ORF">E4680_05685</name>
</gene>
<evidence type="ECO:0000256" key="5">
    <source>
        <dbReference type="ARBA" id="ARBA00022475"/>
    </source>
</evidence>
<evidence type="ECO:0000313" key="17">
    <source>
        <dbReference type="EMBL" id="TFZ83123.1"/>
    </source>
</evidence>
<dbReference type="RefSeq" id="WP_135281423.1">
    <property type="nucleotide sequence ID" value="NZ_SRIO01000005.1"/>
</dbReference>
<dbReference type="InterPro" id="IPR028053">
    <property type="entry name" value="Membr_insert_YidC_N"/>
</dbReference>
<dbReference type="AlphaFoldDB" id="A0A4Z0FBE7"/>
<dbReference type="GO" id="GO:0015031">
    <property type="term" value="P:protein transport"/>
    <property type="evidence" value="ECO:0007669"/>
    <property type="project" value="UniProtKB-KW"/>
</dbReference>
<keyword evidence="4 13" id="KW-0813">Transport</keyword>
<evidence type="ECO:0000256" key="1">
    <source>
        <dbReference type="ARBA" id="ARBA00004429"/>
    </source>
</evidence>
<dbReference type="GO" id="GO:0051205">
    <property type="term" value="P:protein insertion into membrane"/>
    <property type="evidence" value="ECO:0007669"/>
    <property type="project" value="TreeGrafter"/>
</dbReference>
<evidence type="ECO:0000256" key="2">
    <source>
        <dbReference type="ARBA" id="ARBA00010527"/>
    </source>
</evidence>
<evidence type="ECO:0000256" key="8">
    <source>
        <dbReference type="ARBA" id="ARBA00022989"/>
    </source>
</evidence>
<dbReference type="Pfam" id="PF14849">
    <property type="entry name" value="YidC_periplas"/>
    <property type="match status" value="1"/>
</dbReference>
<dbReference type="PANTHER" id="PTHR12428">
    <property type="entry name" value="OXA1"/>
    <property type="match status" value="1"/>
</dbReference>
<evidence type="ECO:0000256" key="12">
    <source>
        <dbReference type="ARBA" id="ARBA00033342"/>
    </source>
</evidence>
<keyword evidence="5 13" id="KW-1003">Cell membrane</keyword>
<evidence type="ECO:0000313" key="18">
    <source>
        <dbReference type="Proteomes" id="UP000297890"/>
    </source>
</evidence>
<evidence type="ECO:0000259" key="15">
    <source>
        <dbReference type="Pfam" id="PF02096"/>
    </source>
</evidence>
<feature type="transmembrane region" description="Helical" evidence="13">
    <location>
        <begin position="510"/>
        <end position="532"/>
    </location>
</feature>
<feature type="transmembrane region" description="Helical" evidence="13">
    <location>
        <begin position="357"/>
        <end position="382"/>
    </location>
</feature>
<comment type="similarity">
    <text evidence="2 13">Belongs to the OXA1/ALB3/YidC family. Type 1 subfamily.</text>
</comment>
<feature type="transmembrane region" description="Helical" evidence="13">
    <location>
        <begin position="429"/>
        <end position="452"/>
    </location>
</feature>
<comment type="caution">
    <text evidence="13">Lacks conserved residue(s) required for the propagation of feature annotation.</text>
</comment>
<dbReference type="InterPro" id="IPR047196">
    <property type="entry name" value="YidC_ALB_C"/>
</dbReference>
<dbReference type="PRINTS" id="PR00701">
    <property type="entry name" value="60KDINNERMP"/>
</dbReference>
<comment type="subcellular location">
    <subcellularLocation>
        <location evidence="1">Cell inner membrane</location>
        <topology evidence="1">Multi-pass membrane protein</topology>
    </subcellularLocation>
    <subcellularLocation>
        <location evidence="13">Cell membrane</location>
        <topology evidence="13">Multi-pass membrane protein</topology>
    </subcellularLocation>
</comment>
<dbReference type="NCBIfam" id="TIGR03593">
    <property type="entry name" value="yidC_nterm"/>
    <property type="match status" value="1"/>
</dbReference>
<dbReference type="InterPro" id="IPR019998">
    <property type="entry name" value="Membr_insert_YidC"/>
</dbReference>
<keyword evidence="10 13" id="KW-0143">Chaperone</keyword>
<reference evidence="17 18" key="1">
    <citation type="journal article" date="2019" name="ISME J.">
        <title>Candidatus Macondimonas diazotrophica, a novel gammaproteobacterial genus dominating crude-oil-contaminated coastal sediments.</title>
        <authorList>
            <person name="Karthikeyan S."/>
            <person name="Konstantinidis K."/>
        </authorList>
    </citation>
    <scope>NUCLEOTIDE SEQUENCE [LARGE SCALE GENOMIC DNA]</scope>
    <source>
        <strain evidence="17 18">KTK01</strain>
    </source>
</reference>
<evidence type="ECO:0000256" key="14">
    <source>
        <dbReference type="SAM" id="MobiDB-lite"/>
    </source>
</evidence>
<keyword evidence="9 13" id="KW-0472">Membrane</keyword>
<evidence type="ECO:0000256" key="6">
    <source>
        <dbReference type="ARBA" id="ARBA00022692"/>
    </source>
</evidence>
<protein>
    <recommendedName>
        <fullName evidence="3 13">Membrane protein insertase YidC</fullName>
    </recommendedName>
    <alternativeName>
        <fullName evidence="12 13">Foldase YidC</fullName>
    </alternativeName>
    <alternativeName>
        <fullName evidence="11 13">Membrane integrase YidC</fullName>
    </alternativeName>
    <alternativeName>
        <fullName evidence="13">Membrane protein YidC</fullName>
    </alternativeName>
</protein>
<dbReference type="HAMAP" id="MF_01810">
    <property type="entry name" value="YidC_type1"/>
    <property type="match status" value="1"/>
</dbReference>
<dbReference type="CDD" id="cd20070">
    <property type="entry name" value="5TM_YidC_Alb3"/>
    <property type="match status" value="1"/>
</dbReference>
<proteinExistence type="inferred from homology"/>
<dbReference type="GO" id="GO:0032977">
    <property type="term" value="F:membrane insertase activity"/>
    <property type="evidence" value="ECO:0007669"/>
    <property type="project" value="InterPro"/>
</dbReference>
<dbReference type="Gene3D" id="2.70.98.90">
    <property type="match status" value="1"/>
</dbReference>
<dbReference type="OrthoDB" id="9780552at2"/>
<comment type="caution">
    <text evidence="17">The sequence shown here is derived from an EMBL/GenBank/DDBJ whole genome shotgun (WGS) entry which is preliminary data.</text>
</comment>
<dbReference type="NCBIfam" id="NF002352">
    <property type="entry name" value="PRK01318.1-3"/>
    <property type="match status" value="1"/>
</dbReference>
<sequence length="559" mass="62739">MENIRFTLYAVLAAIVFLIWQAWIEDSAIQTADIPSPPTVTAPAEPAEQDLPALDAPTLNPPPPGESQQPTPVMASAERIVFETDLYRGEIDALGGDLRQLALLEYPVSPDNPGMSVQLLGDRDGQFYIAQSGLISQNSPAPDHRTRYQTAADRYVLQDGQDSLEIPLTWTDASGVTVTKRYRFERGSYVVQVAFDMENRGDTAWSGSLYSQLQRIPPPQPKRNFLMPHTFSGTGFYDGERYNKRTFDKLTAEPIDLRPTGGWSAFVDHYFLGALLGDAASQNRYYSKLLPGGQIILGLTEPTVELAPGAVQTLNTELFLGPKEQDILADVAPGLELTVDYGFLTIIAKPLFWVMSWLHAVLFGNWGLAIIALTVLIKLAFYKLSESQYRSMAKMREFAPRIQALRDRYGEDKQKLNEAMMELYRKEKFNPLGGCLPIFVQMPVFIALYWVLLESVELRQAPFFLWIDDLSAKDPYYVLPVLFGISMLIQQKLSTAQGTMDPMQQRVMMMMPVLMTVFFALFPAGLVLYWVVSNTLGILQQWYITRKVEGEKARTAPAA</sequence>
<organism evidence="17 18">
    <name type="scientific">Candidatus Macondimonas diazotrophica</name>
    <dbReference type="NCBI Taxonomy" id="2305248"/>
    <lineage>
        <taxon>Bacteria</taxon>
        <taxon>Pseudomonadati</taxon>
        <taxon>Pseudomonadota</taxon>
        <taxon>Gammaproteobacteria</taxon>
        <taxon>Chromatiales</taxon>
        <taxon>Ectothiorhodospiraceae</taxon>
        <taxon>Candidatus Macondimonas</taxon>
    </lineage>
</organism>
<dbReference type="Proteomes" id="UP000297890">
    <property type="component" value="Unassembled WGS sequence"/>
</dbReference>
<name>A0A4Z0FBE7_9GAMM</name>
<dbReference type="InterPro" id="IPR038221">
    <property type="entry name" value="YidC_periplasmic_sf"/>
</dbReference>
<dbReference type="NCBIfam" id="TIGR03592">
    <property type="entry name" value="yidC_oxa1_cterm"/>
    <property type="match status" value="1"/>
</dbReference>
<comment type="subunit">
    <text evidence="13">Interacts with the Sec translocase complex via SecD. Specifically interacts with transmembrane segments of nascent integral membrane proteins during membrane integration.</text>
</comment>
<feature type="domain" description="Membrane insertase YidC N-terminal" evidence="16">
    <location>
        <begin position="79"/>
        <end position="354"/>
    </location>
</feature>
<feature type="domain" description="Membrane insertase YidC/Oxa/ALB C-terminal" evidence="15">
    <location>
        <begin position="366"/>
        <end position="546"/>
    </location>
</feature>
<dbReference type="InterPro" id="IPR028055">
    <property type="entry name" value="YidC/Oxa/ALB_C"/>
</dbReference>
<dbReference type="InterPro" id="IPR001708">
    <property type="entry name" value="YidC/ALB3/OXA1/COX18"/>
</dbReference>
<evidence type="ECO:0000256" key="13">
    <source>
        <dbReference type="HAMAP-Rule" id="MF_01810"/>
    </source>
</evidence>
<keyword evidence="8 13" id="KW-1133">Transmembrane helix</keyword>